<accession>A0A2T6CCP9</accession>
<dbReference type="Pfam" id="PF00211">
    <property type="entry name" value="Guanylate_cyc"/>
    <property type="match status" value="1"/>
</dbReference>
<feature type="domain" description="Guanylate cyclase" evidence="1">
    <location>
        <begin position="224"/>
        <end position="357"/>
    </location>
</feature>
<dbReference type="Gene3D" id="3.30.70.1230">
    <property type="entry name" value="Nucleotide cyclase"/>
    <property type="match status" value="1"/>
</dbReference>
<dbReference type="RefSeq" id="WP_081785666.1">
    <property type="nucleotide sequence ID" value="NZ_QBKU01000008.1"/>
</dbReference>
<protein>
    <submittedName>
        <fullName evidence="2">Adenylate cyclase</fullName>
    </submittedName>
</protein>
<dbReference type="InterPro" id="IPR029787">
    <property type="entry name" value="Nucleotide_cyclase"/>
</dbReference>
<name>A0A2T6CCP9_9RHOB</name>
<gene>
    <name evidence="2" type="ORF">C8N31_108197</name>
</gene>
<dbReference type="PROSITE" id="PS50125">
    <property type="entry name" value="GUANYLATE_CYCLASE_2"/>
    <property type="match status" value="1"/>
</dbReference>
<dbReference type="GO" id="GO:0035556">
    <property type="term" value="P:intracellular signal transduction"/>
    <property type="evidence" value="ECO:0007669"/>
    <property type="project" value="InterPro"/>
</dbReference>
<dbReference type="EMBL" id="QBKU01000008">
    <property type="protein sequence ID" value="PTX73287.1"/>
    <property type="molecule type" value="Genomic_DNA"/>
</dbReference>
<dbReference type="GO" id="GO:0006171">
    <property type="term" value="P:cAMP biosynthetic process"/>
    <property type="evidence" value="ECO:0007669"/>
    <property type="project" value="TreeGrafter"/>
</dbReference>
<dbReference type="AlphaFoldDB" id="A0A2T6CCP9"/>
<dbReference type="OrthoDB" id="4565346at2"/>
<evidence type="ECO:0000313" key="3">
    <source>
        <dbReference type="Proteomes" id="UP000244092"/>
    </source>
</evidence>
<comment type="caution">
    <text evidence="2">The sequence shown here is derived from an EMBL/GenBank/DDBJ whole genome shotgun (WGS) entry which is preliminary data.</text>
</comment>
<dbReference type="PANTHER" id="PTHR43081:SF11">
    <property type="entry name" value="BLR2264 PROTEIN"/>
    <property type="match status" value="1"/>
</dbReference>
<dbReference type="InterPro" id="IPR050697">
    <property type="entry name" value="Adenylyl/Guanylyl_Cyclase_3/4"/>
</dbReference>
<organism evidence="2 3">
    <name type="scientific">Sulfitobacter mediterraneus</name>
    <dbReference type="NCBI Taxonomy" id="83219"/>
    <lineage>
        <taxon>Bacteria</taxon>
        <taxon>Pseudomonadati</taxon>
        <taxon>Pseudomonadota</taxon>
        <taxon>Alphaproteobacteria</taxon>
        <taxon>Rhodobacterales</taxon>
        <taxon>Roseobacteraceae</taxon>
        <taxon>Sulfitobacter</taxon>
    </lineage>
</organism>
<reference evidence="2 3" key="1">
    <citation type="submission" date="2018-04" db="EMBL/GenBank/DDBJ databases">
        <title>Genomic Encyclopedia of Archaeal and Bacterial Type Strains, Phase II (KMG-II): from individual species to whole genera.</title>
        <authorList>
            <person name="Goeker M."/>
        </authorList>
    </citation>
    <scope>NUCLEOTIDE SEQUENCE [LARGE SCALE GENOMIC DNA]</scope>
    <source>
        <strain evidence="2 3">DSM 12244</strain>
    </source>
</reference>
<dbReference type="CDD" id="cd07302">
    <property type="entry name" value="CHD"/>
    <property type="match status" value="1"/>
</dbReference>
<dbReference type="SUPFAM" id="SSF55073">
    <property type="entry name" value="Nucleotide cyclase"/>
    <property type="match status" value="1"/>
</dbReference>
<evidence type="ECO:0000259" key="1">
    <source>
        <dbReference type="PROSITE" id="PS50125"/>
    </source>
</evidence>
<proteinExistence type="predicted"/>
<evidence type="ECO:0000313" key="2">
    <source>
        <dbReference type="EMBL" id="PTX73287.1"/>
    </source>
</evidence>
<dbReference type="GO" id="GO:0004016">
    <property type="term" value="F:adenylate cyclase activity"/>
    <property type="evidence" value="ECO:0007669"/>
    <property type="project" value="UniProtKB-ARBA"/>
</dbReference>
<dbReference type="PANTHER" id="PTHR43081">
    <property type="entry name" value="ADENYLATE CYCLASE, TERMINAL-DIFFERENTIATION SPECIFIC-RELATED"/>
    <property type="match status" value="1"/>
</dbReference>
<dbReference type="Proteomes" id="UP000244092">
    <property type="component" value="Unassembled WGS sequence"/>
</dbReference>
<dbReference type="InterPro" id="IPR001054">
    <property type="entry name" value="A/G_cyclase"/>
</dbReference>
<dbReference type="SMART" id="SM00044">
    <property type="entry name" value="CYCc"/>
    <property type="match status" value="1"/>
</dbReference>
<sequence length="404" mass="44293">MVSREEKLTDITDWLAISALTEQPIRETIRSFSKRLSNCGIPVDRINCSTFQRHQIMGAMDTTWEIDVGVSDTEFVPKSVIINSDTNNTPAGSLARSASDFERYDLRNSETRGKFPVFEKLNARGFCDYFIIKQSYGRHWESRKTATNSEGVYGSFATKNSSGFSDDQIDEIKSLWPALSLFLKTATEQMLSAQLLEAYVGRIPARNILSGMIERGDGNRISCVLWYSDLRDSTRLSTSLPTDEYLELLNNYFDCTAGSVIENGGEVLKFIGDGVMAIFPLDERDEKMAFSSALSAARQSLVKADCLRSKTSASSAGDFVFGIGLHAGDVTLGNVGTAGRLDMTVIGASANQVTRIEALTKSLAISVLASPRFFQSSPEGLTSIGKFPVPDLGGMTEIYSLVEK</sequence>